<sequence length="75" mass="7737">MPPAVRTTGFSLAYSLATAIFGGFTPAIATWLIHATGNKAMPGLWLSFAAICGLVATLIVVKPAGRHVHTTVTTA</sequence>
<evidence type="ECO:0000256" key="2">
    <source>
        <dbReference type="ARBA" id="ARBA00022448"/>
    </source>
</evidence>
<dbReference type="EMBL" id="LN899824">
    <property type="protein sequence ID" value="CUV29286.1"/>
    <property type="molecule type" value="Genomic_DNA"/>
</dbReference>
<gene>
    <name evidence="6" type="ORF">RUN1985_v1_320002</name>
</gene>
<reference evidence="6" key="1">
    <citation type="submission" date="2015-10" db="EMBL/GenBank/DDBJ databases">
        <authorList>
            <person name="Gilbert D.G."/>
        </authorList>
    </citation>
    <scope>NUCLEOTIDE SEQUENCE</scope>
    <source>
        <strain evidence="6">Phyl III-seqv23</strain>
    </source>
</reference>
<feature type="transmembrane region" description="Helical" evidence="5">
    <location>
        <begin position="12"/>
        <end position="34"/>
    </location>
</feature>
<accession>A0A0S4V4W9</accession>
<evidence type="ECO:0000256" key="5">
    <source>
        <dbReference type="SAM" id="Phobius"/>
    </source>
</evidence>
<keyword evidence="2" id="KW-0813">Transport</keyword>
<dbReference type="GO" id="GO:0015293">
    <property type="term" value="F:symporter activity"/>
    <property type="evidence" value="ECO:0007669"/>
    <property type="project" value="UniProtKB-KW"/>
</dbReference>
<name>A0A0S4V4W9_RALSL</name>
<keyword evidence="5" id="KW-0472">Membrane</keyword>
<dbReference type="InterPro" id="IPR051084">
    <property type="entry name" value="H+-coupled_symporters"/>
</dbReference>
<dbReference type="SUPFAM" id="SSF103473">
    <property type="entry name" value="MFS general substrate transporter"/>
    <property type="match status" value="1"/>
</dbReference>
<protein>
    <recommendedName>
        <fullName evidence="7">Citrate-proton symporter</fullName>
    </recommendedName>
</protein>
<dbReference type="PANTHER" id="PTHR43528">
    <property type="entry name" value="ALPHA-KETOGLUTARATE PERMEASE"/>
    <property type="match status" value="1"/>
</dbReference>
<keyword evidence="3" id="KW-1003">Cell membrane</keyword>
<keyword evidence="5" id="KW-1133">Transmembrane helix</keyword>
<dbReference type="AlphaFoldDB" id="A0A0S4V4W9"/>
<evidence type="ECO:0000256" key="1">
    <source>
        <dbReference type="ARBA" id="ARBA00004651"/>
    </source>
</evidence>
<proteinExistence type="predicted"/>
<organism evidence="6">
    <name type="scientific">Ralstonia solanacearum</name>
    <name type="common">Pseudomonas solanacearum</name>
    <dbReference type="NCBI Taxonomy" id="305"/>
    <lineage>
        <taxon>Bacteria</taxon>
        <taxon>Pseudomonadati</taxon>
        <taxon>Pseudomonadota</taxon>
        <taxon>Betaproteobacteria</taxon>
        <taxon>Burkholderiales</taxon>
        <taxon>Burkholderiaceae</taxon>
        <taxon>Ralstonia</taxon>
        <taxon>Ralstonia solanacearum species complex</taxon>
    </lineage>
</organism>
<dbReference type="InterPro" id="IPR036259">
    <property type="entry name" value="MFS_trans_sf"/>
</dbReference>
<dbReference type="GO" id="GO:0005886">
    <property type="term" value="C:plasma membrane"/>
    <property type="evidence" value="ECO:0007669"/>
    <property type="project" value="UniProtKB-SubCell"/>
</dbReference>
<keyword evidence="5" id="KW-0812">Transmembrane</keyword>
<dbReference type="PANTHER" id="PTHR43528:SF6">
    <property type="entry name" value="CITRATE-PROTON SYMPORTER"/>
    <property type="match status" value="1"/>
</dbReference>
<comment type="subcellular location">
    <subcellularLocation>
        <location evidence="1">Cell membrane</location>
        <topology evidence="1">Multi-pass membrane protein</topology>
    </subcellularLocation>
</comment>
<evidence type="ECO:0008006" key="7">
    <source>
        <dbReference type="Google" id="ProtNLM"/>
    </source>
</evidence>
<feature type="transmembrane region" description="Helical" evidence="5">
    <location>
        <begin position="40"/>
        <end position="61"/>
    </location>
</feature>
<evidence type="ECO:0000313" key="6">
    <source>
        <dbReference type="EMBL" id="CUV29286.1"/>
    </source>
</evidence>
<keyword evidence="4" id="KW-0769">Symport</keyword>
<evidence type="ECO:0000256" key="4">
    <source>
        <dbReference type="ARBA" id="ARBA00022847"/>
    </source>
</evidence>
<evidence type="ECO:0000256" key="3">
    <source>
        <dbReference type="ARBA" id="ARBA00022475"/>
    </source>
</evidence>